<evidence type="ECO:0000256" key="3">
    <source>
        <dbReference type="ARBA" id="ARBA00023110"/>
    </source>
</evidence>
<feature type="compositionally biased region" description="Basic and acidic residues" evidence="6">
    <location>
        <begin position="359"/>
        <end position="370"/>
    </location>
</feature>
<protein>
    <recommendedName>
        <fullName evidence="2 5">peptidylprolyl isomerase</fullName>
        <ecNumber evidence="2 5">5.2.1.8</ecNumber>
    </recommendedName>
</protein>
<evidence type="ECO:0000259" key="7">
    <source>
        <dbReference type="PROSITE" id="PS50059"/>
    </source>
</evidence>
<keyword evidence="3 5" id="KW-0697">Rotamase</keyword>
<feature type="compositionally biased region" description="Basic and acidic residues" evidence="6">
    <location>
        <begin position="277"/>
        <end position="301"/>
    </location>
</feature>
<dbReference type="SUPFAM" id="SSF54534">
    <property type="entry name" value="FKBP-like"/>
    <property type="match status" value="1"/>
</dbReference>
<reference evidence="8" key="1">
    <citation type="submission" date="2023-07" db="EMBL/GenBank/DDBJ databases">
        <title>draft genome sequence of fig (Ficus carica).</title>
        <authorList>
            <person name="Takahashi T."/>
            <person name="Nishimura K."/>
        </authorList>
    </citation>
    <scope>NUCLEOTIDE SEQUENCE</scope>
</reference>
<dbReference type="Gene3D" id="2.60.120.340">
    <property type="entry name" value="Nucleoplasmin core domain"/>
    <property type="match status" value="1"/>
</dbReference>
<name>A0AA88AN26_FICCA</name>
<comment type="catalytic activity">
    <reaction evidence="1 5">
        <text>[protein]-peptidylproline (omega=180) = [protein]-peptidylproline (omega=0)</text>
        <dbReference type="Rhea" id="RHEA:16237"/>
        <dbReference type="Rhea" id="RHEA-COMP:10747"/>
        <dbReference type="Rhea" id="RHEA-COMP:10748"/>
        <dbReference type="ChEBI" id="CHEBI:83833"/>
        <dbReference type="ChEBI" id="CHEBI:83834"/>
        <dbReference type="EC" id="5.2.1.8"/>
    </reaction>
</comment>
<organism evidence="8 9">
    <name type="scientific">Ficus carica</name>
    <name type="common">Common fig</name>
    <dbReference type="NCBI Taxonomy" id="3494"/>
    <lineage>
        <taxon>Eukaryota</taxon>
        <taxon>Viridiplantae</taxon>
        <taxon>Streptophyta</taxon>
        <taxon>Embryophyta</taxon>
        <taxon>Tracheophyta</taxon>
        <taxon>Spermatophyta</taxon>
        <taxon>Magnoliopsida</taxon>
        <taxon>eudicotyledons</taxon>
        <taxon>Gunneridae</taxon>
        <taxon>Pentapetalae</taxon>
        <taxon>rosids</taxon>
        <taxon>fabids</taxon>
        <taxon>Rosales</taxon>
        <taxon>Moraceae</taxon>
        <taxon>Ficeae</taxon>
        <taxon>Ficus</taxon>
    </lineage>
</organism>
<dbReference type="InterPro" id="IPR001179">
    <property type="entry name" value="PPIase_FKBP_dom"/>
</dbReference>
<comment type="caution">
    <text evidence="8">The sequence shown here is derived from an EMBL/GenBank/DDBJ whole genome shotgun (WGS) entry which is preliminary data.</text>
</comment>
<feature type="compositionally biased region" description="Polar residues" evidence="6">
    <location>
        <begin position="378"/>
        <end position="392"/>
    </location>
</feature>
<evidence type="ECO:0000256" key="2">
    <source>
        <dbReference type="ARBA" id="ARBA00013194"/>
    </source>
</evidence>
<dbReference type="Pfam" id="PF17800">
    <property type="entry name" value="NPL"/>
    <property type="match status" value="1"/>
</dbReference>
<evidence type="ECO:0000256" key="6">
    <source>
        <dbReference type="SAM" id="MobiDB-lite"/>
    </source>
</evidence>
<dbReference type="Proteomes" id="UP001187192">
    <property type="component" value="Unassembled WGS sequence"/>
</dbReference>
<accession>A0AA88AN26</accession>
<evidence type="ECO:0000256" key="5">
    <source>
        <dbReference type="PROSITE-ProRule" id="PRU00277"/>
    </source>
</evidence>
<dbReference type="PROSITE" id="PS50059">
    <property type="entry name" value="FKBP_PPIASE"/>
    <property type="match status" value="1"/>
</dbReference>
<dbReference type="Gene3D" id="3.10.50.40">
    <property type="match status" value="1"/>
</dbReference>
<dbReference type="AlphaFoldDB" id="A0AA88AN26"/>
<dbReference type="EC" id="5.2.1.8" evidence="2 5"/>
<proteinExistence type="predicted"/>
<sequence length="559" mass="61161">MAFWGIEVKPGKPFSHKFDDSKGRLHVSMASLGLAKATTKSVLQCNVGNKSPVFLCSLYPEKTESLQLNLEFEEVDEVIFSVIGPRSIHLSGYYLGGGGGRYRALIEESARESYGEDIADTDTQRSDCSDEEYEDSFINDEEPEVFPPSPASSDGEESLDNKKPKIGKGNHRRRLRKKYQLSDSDDEGCSRKKSTANGSSAIPGLESEDEDKLPISSCLKGEVAANKGAQDGEENAGTGIDEGGLPTRKSDLPVDKLLTSDLGHKGGGTPKKKRKERSAEGKSHESDRDKEDKTQEGEAKADSNGLKLVAEDGETQKTVNDSDLPHETDEEPKKKKRKKLKNEKKIFAVDSSHLTNAVKENKDQQDEAKDANVIQDPSVRSEQNQKLATVQNHSEEKKVKKKKKKSKAQENGEAGNTDTPPLPIEERNASSMNIESKKPDAKASHIRTLQSGLVIEEVESGKPNGKVASSGKKISVHYVGKLKKNGEIVDSNLDGASYKFRLGAGVVLEGWDVGLEGMRVGEKRRLIVPPSMAYGSEGDGKKIPPNSWLVYEVELVKVR</sequence>
<dbReference type="PANTHER" id="PTHR43811">
    <property type="entry name" value="FKBP-TYPE PEPTIDYL-PROLYL CIS-TRANS ISOMERASE FKPA"/>
    <property type="match status" value="1"/>
</dbReference>
<feature type="compositionally biased region" description="Basic and acidic residues" evidence="6">
    <location>
        <begin position="323"/>
        <end position="333"/>
    </location>
</feature>
<dbReference type="FunFam" id="3.10.50.40:FF:000006">
    <property type="entry name" value="Peptidyl-prolyl cis-trans isomerase"/>
    <property type="match status" value="1"/>
</dbReference>
<evidence type="ECO:0000256" key="4">
    <source>
        <dbReference type="ARBA" id="ARBA00023235"/>
    </source>
</evidence>
<dbReference type="InterPro" id="IPR046357">
    <property type="entry name" value="PPIase_dom_sf"/>
</dbReference>
<feature type="compositionally biased region" description="Acidic residues" evidence="6">
    <location>
        <begin position="129"/>
        <end position="144"/>
    </location>
</feature>
<dbReference type="GO" id="GO:0003755">
    <property type="term" value="F:peptidyl-prolyl cis-trans isomerase activity"/>
    <property type="evidence" value="ECO:0007669"/>
    <property type="project" value="UniProtKB-KW"/>
</dbReference>
<dbReference type="InterPro" id="IPR041232">
    <property type="entry name" value="NPL"/>
</dbReference>
<feature type="compositionally biased region" description="Basic residues" evidence="6">
    <location>
        <begin position="164"/>
        <end position="179"/>
    </location>
</feature>
<feature type="region of interest" description="Disordered" evidence="6">
    <location>
        <begin position="112"/>
        <end position="426"/>
    </location>
</feature>
<dbReference type="PANTHER" id="PTHR43811:SF48">
    <property type="entry name" value="PEPTIDYL-PROLYL CIS-TRANS ISOMERASE FKBP43"/>
    <property type="match status" value="1"/>
</dbReference>
<dbReference type="Pfam" id="PF00254">
    <property type="entry name" value="FKBP_C"/>
    <property type="match status" value="1"/>
</dbReference>
<gene>
    <name evidence="8" type="ORF">TIFTF001_012275</name>
</gene>
<evidence type="ECO:0000256" key="1">
    <source>
        <dbReference type="ARBA" id="ARBA00000971"/>
    </source>
</evidence>
<dbReference type="EMBL" id="BTGU01000015">
    <property type="protein sequence ID" value="GMN43071.1"/>
    <property type="molecule type" value="Genomic_DNA"/>
</dbReference>
<evidence type="ECO:0000313" key="9">
    <source>
        <dbReference type="Proteomes" id="UP001187192"/>
    </source>
</evidence>
<keyword evidence="9" id="KW-1185">Reference proteome</keyword>
<keyword evidence="4 5" id="KW-0413">Isomerase</keyword>
<feature type="domain" description="PPIase FKBP-type" evidence="7">
    <location>
        <begin position="471"/>
        <end position="559"/>
    </location>
</feature>
<evidence type="ECO:0000313" key="8">
    <source>
        <dbReference type="EMBL" id="GMN43071.1"/>
    </source>
</evidence>